<dbReference type="STRING" id="1125725.HMPREF1325_1482"/>
<evidence type="ECO:0000313" key="4">
    <source>
        <dbReference type="EMBL" id="ERF60487.1"/>
    </source>
</evidence>
<sequence>MVKIRLKKFGTQKRPYYRVVVMDERSPRDGRAIEEIGTYMPIEAAEKQINIDVERAKYWLGVGAQPTDIVGKLLNKQIRSAK</sequence>
<dbReference type="OrthoDB" id="9807878at2"/>
<dbReference type="GO" id="GO:0005737">
    <property type="term" value="C:cytoplasm"/>
    <property type="evidence" value="ECO:0007669"/>
    <property type="project" value="UniProtKB-ARBA"/>
</dbReference>
<evidence type="ECO:0000313" key="7">
    <source>
        <dbReference type="Proteomes" id="UP000016646"/>
    </source>
</evidence>
<protein>
    <recommendedName>
        <fullName evidence="3">Small ribosomal subunit protein bS16</fullName>
    </recommendedName>
</protein>
<reference evidence="6 7" key="1">
    <citation type="submission" date="2013-08" db="EMBL/GenBank/DDBJ databases">
        <authorList>
            <person name="Durkin A.S."/>
            <person name="Haft D.R."/>
            <person name="McCorrison J."/>
            <person name="Torralba M."/>
            <person name="Gillis M."/>
            <person name="Haft D.H."/>
            <person name="Methe B."/>
            <person name="Sutton G."/>
            <person name="Nelson K.E."/>
        </authorList>
    </citation>
    <scope>NUCLEOTIDE SEQUENCE [LARGE SCALE GENOMIC DNA]</scope>
    <source>
        <strain evidence="5 7">ATCC 35536</strain>
        <strain evidence="4 6">VPI DR56BR1116</strain>
    </source>
</reference>
<dbReference type="InterPro" id="IPR023803">
    <property type="entry name" value="Ribosomal_bS16_dom_sf"/>
</dbReference>
<dbReference type="Pfam" id="PF00886">
    <property type="entry name" value="Ribosomal_S16"/>
    <property type="match status" value="1"/>
</dbReference>
<organism evidence="4 6">
    <name type="scientific">Treponema socranskii subsp. socranskii VPI DR56BR1116 = ATCC 35536</name>
    <dbReference type="NCBI Taxonomy" id="1125725"/>
    <lineage>
        <taxon>Bacteria</taxon>
        <taxon>Pseudomonadati</taxon>
        <taxon>Spirochaetota</taxon>
        <taxon>Spirochaetia</taxon>
        <taxon>Spirochaetales</taxon>
        <taxon>Treponemataceae</taxon>
        <taxon>Treponema</taxon>
    </lineage>
</organism>
<dbReference type="SUPFAM" id="SSF54565">
    <property type="entry name" value="Ribosomal protein S16"/>
    <property type="match status" value="1"/>
</dbReference>
<accession>U1F8V5</accession>
<dbReference type="PATRIC" id="fig|1125725.3.peg.1494"/>
<dbReference type="NCBIfam" id="TIGR00002">
    <property type="entry name" value="S16"/>
    <property type="match status" value="1"/>
</dbReference>
<evidence type="ECO:0000256" key="1">
    <source>
        <dbReference type="ARBA" id="ARBA00022980"/>
    </source>
</evidence>
<evidence type="ECO:0000313" key="5">
    <source>
        <dbReference type="EMBL" id="ERJ97640.1"/>
    </source>
</evidence>
<keyword evidence="2 3" id="KW-0687">Ribonucleoprotein</keyword>
<dbReference type="GO" id="GO:0003735">
    <property type="term" value="F:structural constituent of ribosome"/>
    <property type="evidence" value="ECO:0007669"/>
    <property type="project" value="InterPro"/>
</dbReference>
<dbReference type="Gene3D" id="3.30.1320.10">
    <property type="match status" value="1"/>
</dbReference>
<dbReference type="GeneID" id="95566569"/>
<dbReference type="InterPro" id="IPR000307">
    <property type="entry name" value="Ribosomal_bS16"/>
</dbReference>
<name>U1F8V5_TRESO</name>
<dbReference type="AlphaFoldDB" id="U1F8V5"/>
<dbReference type="EMBL" id="AVQI01000084">
    <property type="protein sequence ID" value="ERJ97640.1"/>
    <property type="molecule type" value="Genomic_DNA"/>
</dbReference>
<dbReference type="GO" id="GO:0006412">
    <property type="term" value="P:translation"/>
    <property type="evidence" value="ECO:0007669"/>
    <property type="project" value="UniProtKB-UniRule"/>
</dbReference>
<dbReference type="eggNOG" id="COG0228">
    <property type="taxonomic scope" value="Bacteria"/>
</dbReference>
<evidence type="ECO:0000256" key="3">
    <source>
        <dbReference type="HAMAP-Rule" id="MF_00385"/>
    </source>
</evidence>
<dbReference type="PANTHER" id="PTHR12919:SF20">
    <property type="entry name" value="SMALL RIBOSOMAL SUBUNIT PROTEIN BS16M"/>
    <property type="match status" value="1"/>
</dbReference>
<gene>
    <name evidence="3 4" type="primary">rpsP</name>
    <name evidence="5" type="ORF">HMPREF0860_0476</name>
    <name evidence="4" type="ORF">HMPREF1325_1482</name>
</gene>
<evidence type="ECO:0000313" key="6">
    <source>
        <dbReference type="Proteomes" id="UP000016412"/>
    </source>
</evidence>
<dbReference type="Proteomes" id="UP000016646">
    <property type="component" value="Unassembled WGS sequence"/>
</dbReference>
<comment type="similarity">
    <text evidence="3">Belongs to the bacterial ribosomal protein bS16 family.</text>
</comment>
<dbReference type="GO" id="GO:0015935">
    <property type="term" value="C:small ribosomal subunit"/>
    <property type="evidence" value="ECO:0007669"/>
    <property type="project" value="TreeGrafter"/>
</dbReference>
<proteinExistence type="inferred from homology"/>
<keyword evidence="7" id="KW-1185">Reference proteome</keyword>
<comment type="caution">
    <text evidence="4">The sequence shown here is derived from an EMBL/GenBank/DDBJ whole genome shotgun (WGS) entry which is preliminary data.</text>
</comment>
<keyword evidence="1 3" id="KW-0689">Ribosomal protein</keyword>
<dbReference type="Proteomes" id="UP000016412">
    <property type="component" value="Unassembled WGS sequence"/>
</dbReference>
<dbReference type="EMBL" id="AUZJ01000042">
    <property type="protein sequence ID" value="ERF60487.1"/>
    <property type="molecule type" value="Genomic_DNA"/>
</dbReference>
<evidence type="ECO:0000256" key="2">
    <source>
        <dbReference type="ARBA" id="ARBA00023274"/>
    </source>
</evidence>
<dbReference type="PANTHER" id="PTHR12919">
    <property type="entry name" value="30S RIBOSOMAL PROTEIN S16"/>
    <property type="match status" value="1"/>
</dbReference>
<dbReference type="HAMAP" id="MF_00385">
    <property type="entry name" value="Ribosomal_bS16"/>
    <property type="match status" value="1"/>
</dbReference>
<dbReference type="RefSeq" id="WP_021330539.1">
    <property type="nucleotide sequence ID" value="NZ_AUZJ01000042.1"/>
</dbReference>